<feature type="region of interest" description="Disordered" evidence="1">
    <location>
        <begin position="177"/>
        <end position="212"/>
    </location>
</feature>
<reference evidence="3" key="2">
    <citation type="submission" date="2023-06" db="EMBL/GenBank/DDBJ databases">
        <authorList>
            <consortium name="Lawrence Berkeley National Laboratory"/>
            <person name="Haridas S."/>
            <person name="Hensen N."/>
            <person name="Bonometti L."/>
            <person name="Westerberg I."/>
            <person name="Brannstrom I.O."/>
            <person name="Guillou S."/>
            <person name="Cros-Aarteil S."/>
            <person name="Calhoun S."/>
            <person name="Kuo A."/>
            <person name="Mondo S."/>
            <person name="Pangilinan J."/>
            <person name="Riley R."/>
            <person name="Labutti K."/>
            <person name="Andreopoulos B."/>
            <person name="Lipzen A."/>
            <person name="Chen C."/>
            <person name="Yanf M."/>
            <person name="Daum C."/>
            <person name="Ng V."/>
            <person name="Clum A."/>
            <person name="Steindorff A."/>
            <person name="Ohm R."/>
            <person name="Martin F."/>
            <person name="Silar P."/>
            <person name="Natvig D."/>
            <person name="Lalanne C."/>
            <person name="Gautier V."/>
            <person name="Ament-Velasquez S.L."/>
            <person name="Kruys A."/>
            <person name="Hutchinson M.I."/>
            <person name="Powell A.J."/>
            <person name="Barry K."/>
            <person name="Miller A.N."/>
            <person name="Grigoriev I.V."/>
            <person name="Debuchy R."/>
            <person name="Gladieux P."/>
            <person name="Thoren M.H."/>
            <person name="Johannesson H."/>
        </authorList>
    </citation>
    <scope>NUCLEOTIDE SEQUENCE</scope>
    <source>
        <strain evidence="3">CBS 560.94</strain>
    </source>
</reference>
<keyword evidence="4" id="KW-1185">Reference proteome</keyword>
<feature type="transmembrane region" description="Helical" evidence="2">
    <location>
        <begin position="62"/>
        <end position="87"/>
    </location>
</feature>
<dbReference type="EMBL" id="JAUEPP010000007">
    <property type="protein sequence ID" value="KAK3338737.1"/>
    <property type="molecule type" value="Genomic_DNA"/>
</dbReference>
<proteinExistence type="predicted"/>
<feature type="compositionally biased region" description="Basic and acidic residues" evidence="1">
    <location>
        <begin position="197"/>
        <end position="212"/>
    </location>
</feature>
<organism evidence="3 4">
    <name type="scientific">Neurospora tetraspora</name>
    <dbReference type="NCBI Taxonomy" id="94610"/>
    <lineage>
        <taxon>Eukaryota</taxon>
        <taxon>Fungi</taxon>
        <taxon>Dikarya</taxon>
        <taxon>Ascomycota</taxon>
        <taxon>Pezizomycotina</taxon>
        <taxon>Sordariomycetes</taxon>
        <taxon>Sordariomycetidae</taxon>
        <taxon>Sordariales</taxon>
        <taxon>Sordariaceae</taxon>
        <taxon>Neurospora</taxon>
    </lineage>
</organism>
<evidence type="ECO:0000256" key="2">
    <source>
        <dbReference type="SAM" id="Phobius"/>
    </source>
</evidence>
<gene>
    <name evidence="3" type="ORF">B0H65DRAFT_511124</name>
</gene>
<evidence type="ECO:0000256" key="1">
    <source>
        <dbReference type="SAM" id="MobiDB-lite"/>
    </source>
</evidence>
<keyword evidence="2" id="KW-1133">Transmembrane helix</keyword>
<dbReference type="RefSeq" id="XP_062678097.1">
    <property type="nucleotide sequence ID" value="XM_062828457.1"/>
</dbReference>
<keyword evidence="2" id="KW-0812">Transmembrane</keyword>
<dbReference type="GeneID" id="87865611"/>
<protein>
    <submittedName>
        <fullName evidence="3">Uncharacterized protein</fullName>
    </submittedName>
</protein>
<sequence length="259" mass="28994">MAPITQNVTNQIVDALTPLLSTAPAVTSGTPTVNLNVTIINTSVEPTTTASSSLIDSMVNSIVSFCAGLSNIWLGLGGVIMVIVFVVRFCKQRKWPQTPQEELVERQLDVAERMENGLRSIESSVYDHHDLQARQMDLLLKHHGVKDRPCLHPRWECHANTCPPSRSRRYDTWESEQSWPDYGSQESLIPHGPYEQSKPDVEHQSGTDLRSEKKLVDVPSDWIRVSESVVENQSVTDWGSPEDPSLYGLYHATLKFKSA</sequence>
<evidence type="ECO:0000313" key="4">
    <source>
        <dbReference type="Proteomes" id="UP001278500"/>
    </source>
</evidence>
<keyword evidence="2" id="KW-0472">Membrane</keyword>
<evidence type="ECO:0000313" key="3">
    <source>
        <dbReference type="EMBL" id="KAK3338737.1"/>
    </source>
</evidence>
<reference evidence="3" key="1">
    <citation type="journal article" date="2023" name="Mol. Phylogenet. Evol.">
        <title>Genome-scale phylogeny and comparative genomics of the fungal order Sordariales.</title>
        <authorList>
            <person name="Hensen N."/>
            <person name="Bonometti L."/>
            <person name="Westerberg I."/>
            <person name="Brannstrom I.O."/>
            <person name="Guillou S."/>
            <person name="Cros-Aarteil S."/>
            <person name="Calhoun S."/>
            <person name="Haridas S."/>
            <person name="Kuo A."/>
            <person name="Mondo S."/>
            <person name="Pangilinan J."/>
            <person name="Riley R."/>
            <person name="LaButti K."/>
            <person name="Andreopoulos B."/>
            <person name="Lipzen A."/>
            <person name="Chen C."/>
            <person name="Yan M."/>
            <person name="Daum C."/>
            <person name="Ng V."/>
            <person name="Clum A."/>
            <person name="Steindorff A."/>
            <person name="Ohm R.A."/>
            <person name="Martin F."/>
            <person name="Silar P."/>
            <person name="Natvig D.O."/>
            <person name="Lalanne C."/>
            <person name="Gautier V."/>
            <person name="Ament-Velasquez S.L."/>
            <person name="Kruys A."/>
            <person name="Hutchinson M.I."/>
            <person name="Powell A.J."/>
            <person name="Barry K."/>
            <person name="Miller A.N."/>
            <person name="Grigoriev I.V."/>
            <person name="Debuchy R."/>
            <person name="Gladieux P."/>
            <person name="Hiltunen Thoren M."/>
            <person name="Johannesson H."/>
        </authorList>
    </citation>
    <scope>NUCLEOTIDE SEQUENCE</scope>
    <source>
        <strain evidence="3">CBS 560.94</strain>
    </source>
</reference>
<dbReference type="AlphaFoldDB" id="A0AAE0J9D5"/>
<name>A0AAE0J9D5_9PEZI</name>
<comment type="caution">
    <text evidence="3">The sequence shown here is derived from an EMBL/GenBank/DDBJ whole genome shotgun (WGS) entry which is preliminary data.</text>
</comment>
<accession>A0AAE0J9D5</accession>
<dbReference type="Proteomes" id="UP001278500">
    <property type="component" value="Unassembled WGS sequence"/>
</dbReference>